<dbReference type="GO" id="GO:0016020">
    <property type="term" value="C:membrane"/>
    <property type="evidence" value="ECO:0007669"/>
    <property type="project" value="UniProtKB-SubCell"/>
</dbReference>
<gene>
    <name evidence="10" type="ORF">CTHT_0027070</name>
</gene>
<evidence type="ECO:0000256" key="9">
    <source>
        <dbReference type="SAM" id="Phobius"/>
    </source>
</evidence>
<feature type="compositionally biased region" description="Polar residues" evidence="8">
    <location>
        <begin position="123"/>
        <end position="139"/>
    </location>
</feature>
<dbReference type="OrthoDB" id="5424147at2759"/>
<dbReference type="RefSeq" id="XP_006693165.1">
    <property type="nucleotide sequence ID" value="XM_006693102.1"/>
</dbReference>
<dbReference type="EMBL" id="GL988041">
    <property type="protein sequence ID" value="EGS20869.1"/>
    <property type="molecule type" value="Genomic_DNA"/>
</dbReference>
<evidence type="ECO:0000256" key="6">
    <source>
        <dbReference type="ARBA" id="ARBA00023128"/>
    </source>
</evidence>
<keyword evidence="4 9" id="KW-1133">Transmembrane helix</keyword>
<evidence type="ECO:0000256" key="8">
    <source>
        <dbReference type="SAM" id="MobiDB-lite"/>
    </source>
</evidence>
<name>G0S6W1_CHATD</name>
<dbReference type="OMA" id="DMENETY"/>
<dbReference type="PANTHER" id="PTHR14360:SF12">
    <property type="entry name" value="MOZ PROTEIN REPRESENTS A CHROMATIN-ASSOCIATED ACETYLTRANSFERASE"/>
    <property type="match status" value="1"/>
</dbReference>
<evidence type="ECO:0008006" key="12">
    <source>
        <dbReference type="Google" id="ProtNLM"/>
    </source>
</evidence>
<keyword evidence="11" id="KW-1185">Reference proteome</keyword>
<dbReference type="AlphaFoldDB" id="G0S6W1"/>
<feature type="region of interest" description="Disordered" evidence="8">
    <location>
        <begin position="158"/>
        <end position="219"/>
    </location>
</feature>
<dbReference type="Proteomes" id="UP000008066">
    <property type="component" value="Unassembled WGS sequence"/>
</dbReference>
<feature type="compositionally biased region" description="Basic and acidic residues" evidence="8">
    <location>
        <begin position="413"/>
        <end position="437"/>
    </location>
</feature>
<evidence type="ECO:0000256" key="3">
    <source>
        <dbReference type="ARBA" id="ARBA00022692"/>
    </source>
</evidence>
<evidence type="ECO:0000256" key="5">
    <source>
        <dbReference type="ARBA" id="ARBA00023054"/>
    </source>
</evidence>
<keyword evidence="3 9" id="KW-0812">Transmembrane</keyword>
<organism evidence="11">
    <name type="scientific">Chaetomium thermophilum (strain DSM 1495 / CBS 144.50 / IMI 039719)</name>
    <name type="common">Thermochaetoides thermophila</name>
    <dbReference type="NCBI Taxonomy" id="759272"/>
    <lineage>
        <taxon>Eukaryota</taxon>
        <taxon>Fungi</taxon>
        <taxon>Dikarya</taxon>
        <taxon>Ascomycota</taxon>
        <taxon>Pezizomycotina</taxon>
        <taxon>Sordariomycetes</taxon>
        <taxon>Sordariomycetidae</taxon>
        <taxon>Sordariales</taxon>
        <taxon>Chaetomiaceae</taxon>
        <taxon>Thermochaetoides</taxon>
    </lineage>
</organism>
<dbReference type="HOGENOM" id="CLU_030970_1_0_1"/>
<feature type="region of interest" description="Disordered" evidence="8">
    <location>
        <begin position="413"/>
        <end position="453"/>
    </location>
</feature>
<dbReference type="KEGG" id="cthr:CTHT_0027070"/>
<evidence type="ECO:0000256" key="4">
    <source>
        <dbReference type="ARBA" id="ARBA00022989"/>
    </source>
</evidence>
<protein>
    <recommendedName>
        <fullName evidence="12">MOZ protein represents a chromatin-associated acetyltransferase</fullName>
    </recommendedName>
</protein>
<dbReference type="STRING" id="759272.G0S6W1"/>
<evidence type="ECO:0000313" key="11">
    <source>
        <dbReference type="Proteomes" id="UP000008066"/>
    </source>
</evidence>
<dbReference type="GO" id="GO:0005739">
    <property type="term" value="C:mitochondrion"/>
    <property type="evidence" value="ECO:0007669"/>
    <property type="project" value="UniProtKB-SubCell"/>
</dbReference>
<dbReference type="PANTHER" id="PTHR14360">
    <property type="entry name" value="PROTEIN FMP32, MITOCHONDRIAL"/>
    <property type="match status" value="1"/>
</dbReference>
<reference evidence="10 11" key="1">
    <citation type="journal article" date="2011" name="Cell">
        <title>Insight into structure and assembly of the nuclear pore complex by utilizing the genome of a eukaryotic thermophile.</title>
        <authorList>
            <person name="Amlacher S."/>
            <person name="Sarges P."/>
            <person name="Flemming D."/>
            <person name="van Noort V."/>
            <person name="Kunze R."/>
            <person name="Devos D.P."/>
            <person name="Arumugam M."/>
            <person name="Bork P."/>
            <person name="Hurt E."/>
        </authorList>
    </citation>
    <scope>NUCLEOTIDE SEQUENCE [LARGE SCALE GENOMIC DNA]</scope>
    <source>
        <strain evidence="11">DSM 1495 / CBS 144.50 / IMI 039719</strain>
    </source>
</reference>
<comment type="subcellular location">
    <subcellularLocation>
        <location evidence="2">Membrane</location>
    </subcellularLocation>
    <subcellularLocation>
        <location evidence="1">Mitochondrion</location>
    </subcellularLocation>
</comment>
<proteinExistence type="predicted"/>
<keyword evidence="7 9" id="KW-0472">Membrane</keyword>
<dbReference type="eggNOG" id="ENOG502S831">
    <property type="taxonomic scope" value="Eukaryota"/>
</dbReference>
<dbReference type="Gene3D" id="1.20.5.340">
    <property type="match status" value="1"/>
</dbReference>
<dbReference type="Pfam" id="PF07798">
    <property type="entry name" value="CCDC90-like"/>
    <property type="match status" value="1"/>
</dbReference>
<evidence type="ECO:0000256" key="1">
    <source>
        <dbReference type="ARBA" id="ARBA00004173"/>
    </source>
</evidence>
<feature type="compositionally biased region" description="Polar residues" evidence="8">
    <location>
        <begin position="203"/>
        <end position="213"/>
    </location>
</feature>
<feature type="compositionally biased region" description="Low complexity" evidence="8">
    <location>
        <begin position="179"/>
        <end position="197"/>
    </location>
</feature>
<keyword evidence="5" id="KW-0175">Coiled coil</keyword>
<feature type="region of interest" description="Disordered" evidence="8">
    <location>
        <begin position="71"/>
        <end position="144"/>
    </location>
</feature>
<sequence length="453" mass="50245">MAISRLTFLYPNLFRAGRGRGRTGRWTDVAASLEAPWGPLATLATRRPRPTPPHFSPSPFCCHHVAPFQASHERRQASFPKRAGKAIEPESLQPKPPPPPKQAPSDAAKDQQGTHDVPKAASTAKSTEQNPLSSTSPLTADSPEVIETTPQQDIAAIAQGPKGSPMDEILDMGPPPDGSSASSVSQSSSSSTSSSESPVDDSTYYNPAGTNNLVPVRKPHLTPRPYVHHFDSYTLVKQLTGGGFTQEQAIIVMKAIRGILASNLDMAQRGLVSKADMENETYLFRAACSELSAEVRNNRRLADEQLRQQRTMLQHEVDILAQRLNQELQTLNDSVRGMFNDRRMAVREEQKAMESKIQQVNYKISVMLNSDAKSNIEQLRWILIRRSVLGIIFMAVSALFTLRYATYRRHQRQKEAEDHARQAREAQELMKKHDLGRPDITAEGEVFSPGLKP</sequence>
<keyword evidence="6" id="KW-0496">Mitochondrion</keyword>
<evidence type="ECO:0000256" key="2">
    <source>
        <dbReference type="ARBA" id="ARBA00004370"/>
    </source>
</evidence>
<feature type="compositionally biased region" description="Basic and acidic residues" evidence="8">
    <location>
        <begin position="107"/>
        <end position="118"/>
    </location>
</feature>
<feature type="transmembrane region" description="Helical" evidence="9">
    <location>
        <begin position="383"/>
        <end position="405"/>
    </location>
</feature>
<dbReference type="GeneID" id="18256745"/>
<evidence type="ECO:0000313" key="10">
    <source>
        <dbReference type="EMBL" id="EGS20869.1"/>
    </source>
</evidence>
<dbReference type="InterPro" id="IPR024461">
    <property type="entry name" value="CCDC90-like"/>
</dbReference>
<accession>G0S6W1</accession>
<evidence type="ECO:0000256" key="7">
    <source>
        <dbReference type="ARBA" id="ARBA00023136"/>
    </source>
</evidence>